<organism evidence="1 2">
    <name type="scientific">Roridomyces roridus</name>
    <dbReference type="NCBI Taxonomy" id="1738132"/>
    <lineage>
        <taxon>Eukaryota</taxon>
        <taxon>Fungi</taxon>
        <taxon>Dikarya</taxon>
        <taxon>Basidiomycota</taxon>
        <taxon>Agaricomycotina</taxon>
        <taxon>Agaricomycetes</taxon>
        <taxon>Agaricomycetidae</taxon>
        <taxon>Agaricales</taxon>
        <taxon>Marasmiineae</taxon>
        <taxon>Mycenaceae</taxon>
        <taxon>Roridomyces</taxon>
    </lineage>
</organism>
<dbReference type="EMBL" id="JARKIF010000006">
    <property type="protein sequence ID" value="KAJ7636672.1"/>
    <property type="molecule type" value="Genomic_DNA"/>
</dbReference>
<sequence length="295" mass="33339">MSNILDKLPLELFYAILDHVDIAERSPLMALSLVVSRNGASDLMPLMEMLRNPSHTPWQVVRTKELRSAVNCSAERSSVPSLELTDCTIPVHVLAYAAASTRQIDLFDVELDPFDHSVYADAPIPTPTAENQLTNCFVNASRASFLTAPAARPYFSGIKELGLRCLDPDPCQFVNHAEVLEVLGMPLPAPNLEIIRIDLRDLELDFPRKHLQPVSTSNRRPLIAGSYECLRKVDVNFHMRYPSMDKNVDKGYMESFKPYLGIDPNQREFNRNKSGMRGITDDGRRQSAAWRWLTR</sequence>
<protein>
    <submittedName>
        <fullName evidence="1">Uncharacterized protein</fullName>
    </submittedName>
</protein>
<comment type="caution">
    <text evidence="1">The sequence shown here is derived from an EMBL/GenBank/DDBJ whole genome shotgun (WGS) entry which is preliminary data.</text>
</comment>
<gene>
    <name evidence="1" type="ORF">FB45DRAFT_864685</name>
</gene>
<accession>A0AAD7C1X8</accession>
<name>A0AAD7C1X8_9AGAR</name>
<proteinExistence type="predicted"/>
<evidence type="ECO:0000313" key="2">
    <source>
        <dbReference type="Proteomes" id="UP001221142"/>
    </source>
</evidence>
<dbReference type="Proteomes" id="UP001221142">
    <property type="component" value="Unassembled WGS sequence"/>
</dbReference>
<reference evidence="1" key="1">
    <citation type="submission" date="2023-03" db="EMBL/GenBank/DDBJ databases">
        <title>Massive genome expansion in bonnet fungi (Mycena s.s.) driven by repeated elements and novel gene families across ecological guilds.</title>
        <authorList>
            <consortium name="Lawrence Berkeley National Laboratory"/>
            <person name="Harder C.B."/>
            <person name="Miyauchi S."/>
            <person name="Viragh M."/>
            <person name="Kuo A."/>
            <person name="Thoen E."/>
            <person name="Andreopoulos B."/>
            <person name="Lu D."/>
            <person name="Skrede I."/>
            <person name="Drula E."/>
            <person name="Henrissat B."/>
            <person name="Morin E."/>
            <person name="Kohler A."/>
            <person name="Barry K."/>
            <person name="LaButti K."/>
            <person name="Morin E."/>
            <person name="Salamov A."/>
            <person name="Lipzen A."/>
            <person name="Mereny Z."/>
            <person name="Hegedus B."/>
            <person name="Baldrian P."/>
            <person name="Stursova M."/>
            <person name="Weitz H."/>
            <person name="Taylor A."/>
            <person name="Grigoriev I.V."/>
            <person name="Nagy L.G."/>
            <person name="Martin F."/>
            <person name="Kauserud H."/>
        </authorList>
    </citation>
    <scope>NUCLEOTIDE SEQUENCE</scope>
    <source>
        <strain evidence="1">9284</strain>
    </source>
</reference>
<keyword evidence="2" id="KW-1185">Reference proteome</keyword>
<evidence type="ECO:0000313" key="1">
    <source>
        <dbReference type="EMBL" id="KAJ7636672.1"/>
    </source>
</evidence>
<dbReference type="AlphaFoldDB" id="A0AAD7C1X8"/>